<keyword evidence="1" id="KW-0511">Multifunctional enzyme</keyword>
<dbReference type="CDD" id="cd01647">
    <property type="entry name" value="RT_LTR"/>
    <property type="match status" value="1"/>
</dbReference>
<dbReference type="Proteomes" id="UP000321947">
    <property type="component" value="Unassembled WGS sequence"/>
</dbReference>
<dbReference type="InterPro" id="IPR043502">
    <property type="entry name" value="DNA/RNA_pol_sf"/>
</dbReference>
<gene>
    <name evidence="5" type="ORF">E5676_scaffold142G004580</name>
    <name evidence="4" type="ORF">E6C27_scaffold460G00150</name>
</gene>
<evidence type="ECO:0000256" key="1">
    <source>
        <dbReference type="ARBA" id="ARBA00023268"/>
    </source>
</evidence>
<dbReference type="PANTHER" id="PTHR37984">
    <property type="entry name" value="PROTEIN CBG26694"/>
    <property type="match status" value="1"/>
</dbReference>
<dbReference type="AlphaFoldDB" id="A0A5A7TA04"/>
<accession>A0A5A7TA04</accession>
<evidence type="ECO:0000259" key="2">
    <source>
        <dbReference type="Pfam" id="PF00078"/>
    </source>
</evidence>
<evidence type="ECO:0000313" key="4">
    <source>
        <dbReference type="EMBL" id="KAA0040314.1"/>
    </source>
</evidence>
<dbReference type="Gene3D" id="3.30.70.270">
    <property type="match status" value="1"/>
</dbReference>
<evidence type="ECO:0000313" key="7">
    <source>
        <dbReference type="Proteomes" id="UP000321947"/>
    </source>
</evidence>
<dbReference type="Gene3D" id="3.10.20.370">
    <property type="match status" value="1"/>
</dbReference>
<dbReference type="PANTHER" id="PTHR37984:SF5">
    <property type="entry name" value="PROTEIN NYNRIN-LIKE"/>
    <property type="match status" value="1"/>
</dbReference>
<dbReference type="Pfam" id="PF17919">
    <property type="entry name" value="RT_RNaseH_2"/>
    <property type="match status" value="1"/>
</dbReference>
<dbReference type="SUPFAM" id="SSF56672">
    <property type="entry name" value="DNA/RNA polymerases"/>
    <property type="match status" value="1"/>
</dbReference>
<dbReference type="InterPro" id="IPR000477">
    <property type="entry name" value="RT_dom"/>
</dbReference>
<name>A0A5A7TA04_CUCMM</name>
<dbReference type="InterPro" id="IPR043128">
    <property type="entry name" value="Rev_trsase/Diguanyl_cyclase"/>
</dbReference>
<protein>
    <submittedName>
        <fullName evidence="4">Transposon Ty3-I Gag-Pol polyprotein</fullName>
    </submittedName>
</protein>
<sequence length="201" mass="23510">MCVDSRAINRITVKYRFHIPRTNDLLDQLGGALIFSKIDLRSGYHQIKIRSRDEWKTAFKTNEGLFEWLVMPFGLSNAPSTFMRLMNQNFSTIVAPIIDCLKKGNFLLKEKLSNNPVLKLPNFFQPFEVAIDACGTDIEAVLSQSSHPIEYFSEKLSPSRQTWSTYEQEMYVLVRALKQWEHYLLSKEFLLITDHFYLKYL</sequence>
<dbReference type="EMBL" id="SSTE01017567">
    <property type="protein sequence ID" value="KAA0040314.1"/>
    <property type="molecule type" value="Genomic_DNA"/>
</dbReference>
<dbReference type="InterPro" id="IPR041577">
    <property type="entry name" value="RT_RNaseH_2"/>
</dbReference>
<evidence type="ECO:0000313" key="6">
    <source>
        <dbReference type="Proteomes" id="UP000321393"/>
    </source>
</evidence>
<reference evidence="6 7" key="1">
    <citation type="submission" date="2019-08" db="EMBL/GenBank/DDBJ databases">
        <title>Draft genome sequences of two oriental melons (Cucumis melo L. var makuwa).</title>
        <authorList>
            <person name="Kwon S.-Y."/>
        </authorList>
    </citation>
    <scope>NUCLEOTIDE SEQUENCE [LARGE SCALE GENOMIC DNA]</scope>
    <source>
        <strain evidence="7">cv. Chang Bougi</strain>
        <strain evidence="6">cv. SW 3</strain>
        <tissue evidence="4">Leaf</tissue>
    </source>
</reference>
<organism evidence="4 6">
    <name type="scientific">Cucumis melo var. makuwa</name>
    <name type="common">Oriental melon</name>
    <dbReference type="NCBI Taxonomy" id="1194695"/>
    <lineage>
        <taxon>Eukaryota</taxon>
        <taxon>Viridiplantae</taxon>
        <taxon>Streptophyta</taxon>
        <taxon>Embryophyta</taxon>
        <taxon>Tracheophyta</taxon>
        <taxon>Spermatophyta</taxon>
        <taxon>Magnoliopsida</taxon>
        <taxon>eudicotyledons</taxon>
        <taxon>Gunneridae</taxon>
        <taxon>Pentapetalae</taxon>
        <taxon>rosids</taxon>
        <taxon>fabids</taxon>
        <taxon>Cucurbitales</taxon>
        <taxon>Cucurbitaceae</taxon>
        <taxon>Benincaseae</taxon>
        <taxon>Cucumis</taxon>
    </lineage>
</organism>
<evidence type="ECO:0000259" key="3">
    <source>
        <dbReference type="Pfam" id="PF17919"/>
    </source>
</evidence>
<dbReference type="InterPro" id="IPR050951">
    <property type="entry name" value="Retrovirus_Pol_polyprotein"/>
</dbReference>
<dbReference type="EMBL" id="SSTD01004586">
    <property type="protein sequence ID" value="TYK23392.1"/>
    <property type="molecule type" value="Genomic_DNA"/>
</dbReference>
<proteinExistence type="predicted"/>
<dbReference type="OrthoDB" id="415724at2759"/>
<dbReference type="GO" id="GO:0003824">
    <property type="term" value="F:catalytic activity"/>
    <property type="evidence" value="ECO:0007669"/>
    <property type="project" value="UniProtKB-KW"/>
</dbReference>
<comment type="caution">
    <text evidence="4">The sequence shown here is derived from an EMBL/GenBank/DDBJ whole genome shotgun (WGS) entry which is preliminary data.</text>
</comment>
<dbReference type="Pfam" id="PF00078">
    <property type="entry name" value="RVT_1"/>
    <property type="match status" value="1"/>
</dbReference>
<feature type="domain" description="Reverse transcriptase" evidence="2">
    <location>
        <begin position="2"/>
        <end position="92"/>
    </location>
</feature>
<evidence type="ECO:0000313" key="5">
    <source>
        <dbReference type="EMBL" id="TYK23392.1"/>
    </source>
</evidence>
<dbReference type="Gene3D" id="3.10.10.10">
    <property type="entry name" value="HIV Type 1 Reverse Transcriptase, subunit A, domain 1"/>
    <property type="match status" value="1"/>
</dbReference>
<feature type="domain" description="Reverse transcriptase/retrotransposon-derived protein RNase H-like" evidence="3">
    <location>
        <begin position="108"/>
        <end position="190"/>
    </location>
</feature>
<dbReference type="Proteomes" id="UP000321393">
    <property type="component" value="Unassembled WGS sequence"/>
</dbReference>